<accession>A0A0P7A6D2</accession>
<sequence length="38" mass="4233">MELKGLAITLEHYAYFGHKAFTLVMVGLAREVINADLP</sequence>
<evidence type="ECO:0000313" key="1">
    <source>
        <dbReference type="EMBL" id="KPM32293.1"/>
    </source>
</evidence>
<reference evidence="1 2" key="1">
    <citation type="submission" date="2015-09" db="EMBL/GenBank/DDBJ databases">
        <title>Genome sequence of the marine flavobacterium Croceitalea dokdonensis DOKDO 023 that contains proton- and sodium-pumping rhodopsins.</title>
        <authorList>
            <person name="Kwon S.-K."/>
            <person name="Lee H.K."/>
            <person name="Kwak M.-J."/>
            <person name="Kim J.F."/>
        </authorList>
    </citation>
    <scope>NUCLEOTIDE SEQUENCE [LARGE SCALE GENOMIC DNA]</scope>
    <source>
        <strain evidence="1 2">DOKDO 023</strain>
    </source>
</reference>
<organism evidence="1 2">
    <name type="scientific">Croceitalea dokdonensis DOKDO 023</name>
    <dbReference type="NCBI Taxonomy" id="1300341"/>
    <lineage>
        <taxon>Bacteria</taxon>
        <taxon>Pseudomonadati</taxon>
        <taxon>Bacteroidota</taxon>
        <taxon>Flavobacteriia</taxon>
        <taxon>Flavobacteriales</taxon>
        <taxon>Flavobacteriaceae</taxon>
        <taxon>Croceitalea</taxon>
    </lineage>
</organism>
<evidence type="ECO:0000313" key="2">
    <source>
        <dbReference type="Proteomes" id="UP000050280"/>
    </source>
</evidence>
<proteinExistence type="predicted"/>
<gene>
    <name evidence="1" type="ORF">I595_1943</name>
</gene>
<dbReference type="AlphaFoldDB" id="A0A0P7A6D2"/>
<comment type="caution">
    <text evidence="1">The sequence shown here is derived from an EMBL/GenBank/DDBJ whole genome shotgun (WGS) entry which is preliminary data.</text>
</comment>
<name>A0A0P7A6D2_9FLAO</name>
<keyword evidence="2" id="KW-1185">Reference proteome</keyword>
<dbReference type="EMBL" id="LDJX01000003">
    <property type="protein sequence ID" value="KPM32293.1"/>
    <property type="molecule type" value="Genomic_DNA"/>
</dbReference>
<dbReference type="STRING" id="1300341.I595_1943"/>
<dbReference type="Proteomes" id="UP000050280">
    <property type="component" value="Unassembled WGS sequence"/>
</dbReference>
<protein>
    <submittedName>
        <fullName evidence="1">Uncharacterized protein</fullName>
    </submittedName>
</protein>